<dbReference type="PANTHER" id="PTHR13947:SF37">
    <property type="entry name" value="LD18367P"/>
    <property type="match status" value="1"/>
</dbReference>
<organism evidence="3 4">
    <name type="scientific">Epilithonimonas hungarica</name>
    <dbReference type="NCBI Taxonomy" id="454006"/>
    <lineage>
        <taxon>Bacteria</taxon>
        <taxon>Pseudomonadati</taxon>
        <taxon>Bacteroidota</taxon>
        <taxon>Flavobacteriia</taxon>
        <taxon>Flavobacteriales</taxon>
        <taxon>Weeksellaceae</taxon>
        <taxon>Chryseobacterium group</taxon>
        <taxon>Epilithonimonas</taxon>
    </lineage>
</organism>
<dbReference type="CDD" id="cd04301">
    <property type="entry name" value="NAT_SF"/>
    <property type="match status" value="1"/>
</dbReference>
<gene>
    <name evidence="3" type="ORF">SAMN05421825_2869</name>
</gene>
<dbReference type="PROSITE" id="PS51186">
    <property type="entry name" value="GNAT"/>
    <property type="match status" value="1"/>
</dbReference>
<accession>A0A1G7S4J3</accession>
<dbReference type="Gene3D" id="3.40.630.30">
    <property type="match status" value="1"/>
</dbReference>
<dbReference type="GO" id="GO:0008080">
    <property type="term" value="F:N-acetyltransferase activity"/>
    <property type="evidence" value="ECO:0007669"/>
    <property type="project" value="InterPro"/>
</dbReference>
<dbReference type="PANTHER" id="PTHR13947">
    <property type="entry name" value="GNAT FAMILY N-ACETYLTRANSFERASE"/>
    <property type="match status" value="1"/>
</dbReference>
<dbReference type="STRING" id="454006.SAMN05421825_2869"/>
<dbReference type="EMBL" id="FNBH01000003">
    <property type="protein sequence ID" value="SDG17901.1"/>
    <property type="molecule type" value="Genomic_DNA"/>
</dbReference>
<dbReference type="AlphaFoldDB" id="A0A1G7S4J3"/>
<dbReference type="Proteomes" id="UP000199203">
    <property type="component" value="Unassembled WGS sequence"/>
</dbReference>
<keyword evidence="4" id="KW-1185">Reference proteome</keyword>
<proteinExistence type="predicted"/>
<dbReference type="Pfam" id="PF00583">
    <property type="entry name" value="Acetyltransf_1"/>
    <property type="match status" value="1"/>
</dbReference>
<dbReference type="InterPro" id="IPR000182">
    <property type="entry name" value="GNAT_dom"/>
</dbReference>
<dbReference type="SUPFAM" id="SSF55729">
    <property type="entry name" value="Acyl-CoA N-acyltransferases (Nat)"/>
    <property type="match status" value="1"/>
</dbReference>
<dbReference type="OrthoDB" id="9799681at2"/>
<sequence>MITISNFNKSDQREAKNFVLNIQNVEFLLGFTEAEQPDLGDLEKFYSNGGFWVAKTDNEIIGTIGLQRLNDSNGILRKMFVKKEYRGKAFGISQQLFDTLIDFAKANEIKNIWLDTPGIATASHKFYERNGFRPADKTNLPQGYVYPDRNSKIYTRTIN</sequence>
<reference evidence="4" key="1">
    <citation type="submission" date="2016-10" db="EMBL/GenBank/DDBJ databases">
        <authorList>
            <person name="Varghese N."/>
            <person name="Submissions S."/>
        </authorList>
    </citation>
    <scope>NUCLEOTIDE SEQUENCE [LARGE SCALE GENOMIC DNA]</scope>
    <source>
        <strain evidence="4">DSM 19684</strain>
    </source>
</reference>
<name>A0A1G7S4J3_9FLAO</name>
<keyword evidence="1 3" id="KW-0808">Transferase</keyword>
<dbReference type="InterPro" id="IPR050769">
    <property type="entry name" value="NAT_camello-type"/>
</dbReference>
<protein>
    <submittedName>
        <fullName evidence="3">Acetyltransferase (GNAT) domain-containing protein</fullName>
    </submittedName>
</protein>
<dbReference type="RefSeq" id="WP_089874095.1">
    <property type="nucleotide sequence ID" value="NZ_FNBH01000003.1"/>
</dbReference>
<evidence type="ECO:0000259" key="2">
    <source>
        <dbReference type="PROSITE" id="PS51186"/>
    </source>
</evidence>
<evidence type="ECO:0000256" key="1">
    <source>
        <dbReference type="ARBA" id="ARBA00022679"/>
    </source>
</evidence>
<evidence type="ECO:0000313" key="3">
    <source>
        <dbReference type="EMBL" id="SDG17901.1"/>
    </source>
</evidence>
<feature type="domain" description="N-acetyltransferase" evidence="2">
    <location>
        <begin position="2"/>
        <end position="159"/>
    </location>
</feature>
<evidence type="ECO:0000313" key="4">
    <source>
        <dbReference type="Proteomes" id="UP000199203"/>
    </source>
</evidence>
<dbReference type="InterPro" id="IPR016181">
    <property type="entry name" value="Acyl_CoA_acyltransferase"/>
</dbReference>